<dbReference type="OrthoDB" id="415358at2759"/>
<dbReference type="GeneID" id="116302340"/>
<dbReference type="Proteomes" id="UP000515163">
    <property type="component" value="Unplaced"/>
</dbReference>
<organism evidence="4 5">
    <name type="scientific">Actinia tenebrosa</name>
    <name type="common">Australian red waratah sea anemone</name>
    <dbReference type="NCBI Taxonomy" id="6105"/>
    <lineage>
        <taxon>Eukaryota</taxon>
        <taxon>Metazoa</taxon>
        <taxon>Cnidaria</taxon>
        <taxon>Anthozoa</taxon>
        <taxon>Hexacorallia</taxon>
        <taxon>Actiniaria</taxon>
        <taxon>Actiniidae</taxon>
        <taxon>Actinia</taxon>
    </lineage>
</organism>
<feature type="compositionally biased region" description="Basic and acidic residues" evidence="1">
    <location>
        <begin position="420"/>
        <end position="436"/>
    </location>
</feature>
<dbReference type="PANTHER" id="PTHR12461">
    <property type="entry name" value="HYPOXIA-INDUCIBLE FACTOR 1 ALPHA INHIBITOR-RELATED"/>
    <property type="match status" value="1"/>
</dbReference>
<protein>
    <submittedName>
        <fullName evidence="5">tRNA wybutosine-synthesizing protein 5-like</fullName>
    </submittedName>
</protein>
<feature type="domain" description="JmjC" evidence="3">
    <location>
        <begin position="140"/>
        <end position="292"/>
    </location>
</feature>
<gene>
    <name evidence="5" type="primary">LOC116302340</name>
</gene>
<evidence type="ECO:0000259" key="3">
    <source>
        <dbReference type="PROSITE" id="PS51184"/>
    </source>
</evidence>
<dbReference type="InterPro" id="IPR041667">
    <property type="entry name" value="Cupin_8"/>
</dbReference>
<keyword evidence="2" id="KW-0732">Signal</keyword>
<keyword evidence="4" id="KW-1185">Reference proteome</keyword>
<dbReference type="PROSITE" id="PS51184">
    <property type="entry name" value="JMJC"/>
    <property type="match status" value="1"/>
</dbReference>
<evidence type="ECO:0000313" key="4">
    <source>
        <dbReference type="Proteomes" id="UP000515163"/>
    </source>
</evidence>
<dbReference type="PANTHER" id="PTHR12461:SF18">
    <property type="entry name" value="JMJC DOMAIN-CONTAINING PROTEIN"/>
    <property type="match status" value="1"/>
</dbReference>
<feature type="region of interest" description="Disordered" evidence="1">
    <location>
        <begin position="408"/>
        <end position="436"/>
    </location>
</feature>
<evidence type="ECO:0000256" key="1">
    <source>
        <dbReference type="SAM" id="MobiDB-lite"/>
    </source>
</evidence>
<sequence>MNSLVSLLSPFLVLLIFKFLIAVNSAENDDPSTWPGHLEPLGSQNEKLSLETVHSFPSPQDFFSKYVSTITPLLIKGGAKLSPAFSKWTDEYFKSLPEAKKYTVVAEQGKKENRTNPAQDLAFYDFVDTYKKKDIYMVHGVLPFLQKDVILPPSLQCEDITDNMLVDTVMWFSSGGTKSVLHNDDVDNINCLFSGTKELVFIDYKKYNKKVKIDHPSGGYSGVDVDRVDFTKYPGLRDVQVYHVAMEPGDCLFIPYKWFHQVRSYDRNIAVNVWFTHKPGFEPQKCDPALNKEPETLDKFKFSVLEAQAKGEEQGPVDLMEYFAGFLKELDDEEMTLEMFVQRMKNDEVLMGNGKYKWNEKFSNVIQNMFGVLDSNKDGVFSSSDMEKIVNDKEVVDELENLSAEIEDLIEDQNEPNLANDKDKLTDQTNEKREEL</sequence>
<dbReference type="InterPro" id="IPR003347">
    <property type="entry name" value="JmjC_dom"/>
</dbReference>
<proteinExistence type="predicted"/>
<dbReference type="SUPFAM" id="SSF51197">
    <property type="entry name" value="Clavaminate synthase-like"/>
    <property type="match status" value="1"/>
</dbReference>
<dbReference type="RefSeq" id="XP_031567482.1">
    <property type="nucleotide sequence ID" value="XM_031711622.1"/>
</dbReference>
<evidence type="ECO:0000313" key="5">
    <source>
        <dbReference type="RefSeq" id="XP_031567482.1"/>
    </source>
</evidence>
<dbReference type="FunFam" id="2.60.120.650:FF:000025">
    <property type="entry name" value="Lysine-specific demethylase 8"/>
    <property type="match status" value="1"/>
</dbReference>
<evidence type="ECO:0000256" key="2">
    <source>
        <dbReference type="SAM" id="SignalP"/>
    </source>
</evidence>
<feature type="signal peptide" evidence="2">
    <location>
        <begin position="1"/>
        <end position="26"/>
    </location>
</feature>
<accession>A0A6P8IL35</accession>
<dbReference type="AlphaFoldDB" id="A0A6P8IL35"/>
<reference evidence="5" key="1">
    <citation type="submission" date="2025-08" db="UniProtKB">
        <authorList>
            <consortium name="RefSeq"/>
        </authorList>
    </citation>
    <scope>IDENTIFICATION</scope>
</reference>
<dbReference type="Pfam" id="PF13621">
    <property type="entry name" value="Cupin_8"/>
    <property type="match status" value="1"/>
</dbReference>
<feature type="chain" id="PRO_5028199803" evidence="2">
    <location>
        <begin position="27"/>
        <end position="436"/>
    </location>
</feature>
<dbReference type="InParanoid" id="A0A6P8IL35"/>
<dbReference type="KEGG" id="aten:116302340"/>
<dbReference type="Gene3D" id="2.60.120.650">
    <property type="entry name" value="Cupin"/>
    <property type="match status" value="1"/>
</dbReference>
<dbReference type="SMART" id="SM00558">
    <property type="entry name" value="JmjC"/>
    <property type="match status" value="1"/>
</dbReference>
<name>A0A6P8IL35_ACTTE</name>